<dbReference type="SUPFAM" id="SSF103473">
    <property type="entry name" value="MFS general substrate transporter"/>
    <property type="match status" value="1"/>
</dbReference>
<dbReference type="InterPro" id="IPR056569">
    <property type="entry name" value="ArlJ-like"/>
</dbReference>
<accession>A0A497ERG6</accession>
<dbReference type="PANTHER" id="PTHR35402">
    <property type="entry name" value="INTEGRAL MEMBRANE PROTEIN-RELATED"/>
    <property type="match status" value="1"/>
</dbReference>
<evidence type="ECO:0000256" key="5">
    <source>
        <dbReference type="ARBA" id="ARBA00023136"/>
    </source>
</evidence>
<evidence type="ECO:0000256" key="3">
    <source>
        <dbReference type="ARBA" id="ARBA00022692"/>
    </source>
</evidence>
<keyword evidence="5 6" id="KW-0472">Membrane</keyword>
<dbReference type="GO" id="GO:0005886">
    <property type="term" value="C:plasma membrane"/>
    <property type="evidence" value="ECO:0007669"/>
    <property type="project" value="UniProtKB-SubCell"/>
</dbReference>
<protein>
    <recommendedName>
        <fullName evidence="7">Type II secretion system protein GspF domain-containing protein</fullName>
    </recommendedName>
</protein>
<reference evidence="8 9" key="1">
    <citation type="submission" date="2018-06" db="EMBL/GenBank/DDBJ databases">
        <title>Extensive metabolic versatility and redundancy in microbially diverse, dynamic hydrothermal sediments.</title>
        <authorList>
            <person name="Dombrowski N."/>
            <person name="Teske A."/>
            <person name="Baker B.J."/>
        </authorList>
    </citation>
    <scope>NUCLEOTIDE SEQUENCE [LARGE SCALE GENOMIC DNA]</scope>
    <source>
        <strain evidence="8">B66_G16</strain>
    </source>
</reference>
<comment type="subcellular location">
    <subcellularLocation>
        <location evidence="1">Cell membrane</location>
        <topology evidence="1">Multi-pass membrane protein</topology>
    </subcellularLocation>
</comment>
<dbReference type="Pfam" id="PF00482">
    <property type="entry name" value="T2SSF"/>
    <property type="match status" value="1"/>
</dbReference>
<feature type="transmembrane region" description="Helical" evidence="6">
    <location>
        <begin position="233"/>
        <end position="258"/>
    </location>
</feature>
<evidence type="ECO:0000259" key="7">
    <source>
        <dbReference type="Pfam" id="PF00482"/>
    </source>
</evidence>
<organism evidence="8 9">
    <name type="scientific">Thermoproteota archaeon</name>
    <dbReference type="NCBI Taxonomy" id="2056631"/>
    <lineage>
        <taxon>Archaea</taxon>
        <taxon>Thermoproteota</taxon>
    </lineage>
</organism>
<name>A0A497ERG6_9CREN</name>
<evidence type="ECO:0000313" key="9">
    <source>
        <dbReference type="Proteomes" id="UP000278475"/>
    </source>
</evidence>
<evidence type="ECO:0000256" key="4">
    <source>
        <dbReference type="ARBA" id="ARBA00022989"/>
    </source>
</evidence>
<feature type="transmembrane region" description="Helical" evidence="6">
    <location>
        <begin position="270"/>
        <end position="291"/>
    </location>
</feature>
<proteinExistence type="predicted"/>
<dbReference type="AlphaFoldDB" id="A0A497ERG6"/>
<dbReference type="InterPro" id="IPR018076">
    <property type="entry name" value="T2SS_GspF_dom"/>
</dbReference>
<dbReference type="Proteomes" id="UP000278475">
    <property type="component" value="Unassembled WGS sequence"/>
</dbReference>
<dbReference type="PANTHER" id="PTHR35402:SF1">
    <property type="entry name" value="TYPE II SECRETION SYSTEM PROTEIN GSPF DOMAIN-CONTAINING PROTEIN"/>
    <property type="match status" value="1"/>
</dbReference>
<sequence length="299" mass="33323">MKAEERRKKKSRSKTSVLAYRVLGGKIEGALPHFEDLHEYLRKAGIKIAFPAYVSMMVLFSIIGFAATTGYFYFLLKFIIKFPYPIPMSIGIGLLAFVAIFWGFYLYPSFVAARKRTRLESALPYAASHMAVLASAGIPPERLFKALAVTDSELHIQEEAAEIVRDVEVLGKDILTELDEKARRTYSKLFADLLSGFTATARAGGDLKKYLARQARNLMVHKRIMIRKTIETLSVMAEVYIAMLVAMPLVFLILLAVLSVVGGAGVNPLFFLNLVTYVAVPILSIMFLVLLDSFVHTEA</sequence>
<feature type="transmembrane region" description="Helical" evidence="6">
    <location>
        <begin position="50"/>
        <end position="74"/>
    </location>
</feature>
<evidence type="ECO:0000256" key="2">
    <source>
        <dbReference type="ARBA" id="ARBA00022475"/>
    </source>
</evidence>
<dbReference type="EMBL" id="QMQV01000017">
    <property type="protein sequence ID" value="RLE49943.1"/>
    <property type="molecule type" value="Genomic_DNA"/>
</dbReference>
<keyword evidence="2" id="KW-1003">Cell membrane</keyword>
<feature type="transmembrane region" description="Helical" evidence="6">
    <location>
        <begin position="86"/>
        <end position="107"/>
    </location>
</feature>
<evidence type="ECO:0000256" key="6">
    <source>
        <dbReference type="SAM" id="Phobius"/>
    </source>
</evidence>
<feature type="domain" description="Type II secretion system protein GspF" evidence="7">
    <location>
        <begin position="127"/>
        <end position="254"/>
    </location>
</feature>
<comment type="caution">
    <text evidence="8">The sequence shown here is derived from an EMBL/GenBank/DDBJ whole genome shotgun (WGS) entry which is preliminary data.</text>
</comment>
<keyword evidence="4 6" id="KW-1133">Transmembrane helix</keyword>
<gene>
    <name evidence="8" type="ORF">DRJ31_02990</name>
</gene>
<evidence type="ECO:0000256" key="1">
    <source>
        <dbReference type="ARBA" id="ARBA00004651"/>
    </source>
</evidence>
<evidence type="ECO:0000313" key="8">
    <source>
        <dbReference type="EMBL" id="RLE49943.1"/>
    </source>
</evidence>
<dbReference type="InterPro" id="IPR036259">
    <property type="entry name" value="MFS_trans_sf"/>
</dbReference>
<keyword evidence="3 6" id="KW-0812">Transmembrane</keyword>